<keyword evidence="3 6" id="KW-0812">Transmembrane</keyword>
<evidence type="ECO:0000256" key="3">
    <source>
        <dbReference type="ARBA" id="ARBA00022692"/>
    </source>
</evidence>
<evidence type="ECO:0008006" key="11">
    <source>
        <dbReference type="Google" id="ProtNLM"/>
    </source>
</evidence>
<keyword evidence="5 6" id="KW-0472">Membrane</keyword>
<gene>
    <name evidence="9" type="ORF">MYCIT1_LOCUS34019</name>
</gene>
<dbReference type="InterPro" id="IPR055412">
    <property type="entry name" value="UVB_sens_C"/>
</dbReference>
<feature type="transmembrane region" description="Helical" evidence="6">
    <location>
        <begin position="192"/>
        <end position="215"/>
    </location>
</feature>
<keyword evidence="4 6" id="KW-1133">Transmembrane helix</keyword>
<dbReference type="AlphaFoldDB" id="A0AAD2K6Z3"/>
<dbReference type="EMBL" id="CAVNYO010000452">
    <property type="protein sequence ID" value="CAK5282338.1"/>
    <property type="molecule type" value="Genomic_DNA"/>
</dbReference>
<evidence type="ECO:0000256" key="2">
    <source>
        <dbReference type="ARBA" id="ARBA00007558"/>
    </source>
</evidence>
<comment type="caution">
    <text evidence="9">The sequence shown here is derived from an EMBL/GenBank/DDBJ whole genome shotgun (WGS) entry which is preliminary data.</text>
</comment>
<feature type="domain" description="Root UVB sensitive protein C-terminal" evidence="8">
    <location>
        <begin position="237"/>
        <end position="368"/>
    </location>
</feature>
<evidence type="ECO:0000313" key="9">
    <source>
        <dbReference type="EMBL" id="CAK5282338.1"/>
    </source>
</evidence>
<dbReference type="GO" id="GO:0016020">
    <property type="term" value="C:membrane"/>
    <property type="evidence" value="ECO:0007669"/>
    <property type="project" value="UniProtKB-SubCell"/>
</dbReference>
<organism evidence="9 10">
    <name type="scientific">Mycena citricolor</name>
    <dbReference type="NCBI Taxonomy" id="2018698"/>
    <lineage>
        <taxon>Eukaryota</taxon>
        <taxon>Fungi</taxon>
        <taxon>Dikarya</taxon>
        <taxon>Basidiomycota</taxon>
        <taxon>Agaricomycotina</taxon>
        <taxon>Agaricomycetes</taxon>
        <taxon>Agaricomycetidae</taxon>
        <taxon>Agaricales</taxon>
        <taxon>Marasmiineae</taxon>
        <taxon>Mycenaceae</taxon>
        <taxon>Mycena</taxon>
    </lineage>
</organism>
<evidence type="ECO:0000313" key="10">
    <source>
        <dbReference type="Proteomes" id="UP001295794"/>
    </source>
</evidence>
<dbReference type="PANTHER" id="PTHR12770:SF31">
    <property type="entry name" value="RUS FAMILY MEMBER 1"/>
    <property type="match status" value="1"/>
</dbReference>
<dbReference type="Pfam" id="PF24160">
    <property type="entry name" value="UVB_sens_C"/>
    <property type="match status" value="1"/>
</dbReference>
<dbReference type="Pfam" id="PF04884">
    <property type="entry name" value="UVB_sens_prot"/>
    <property type="match status" value="1"/>
</dbReference>
<accession>A0AAD2K6Z3</accession>
<evidence type="ECO:0000259" key="8">
    <source>
        <dbReference type="Pfam" id="PF24160"/>
    </source>
</evidence>
<name>A0AAD2K6Z3_9AGAR</name>
<evidence type="ECO:0000259" key="7">
    <source>
        <dbReference type="Pfam" id="PF04884"/>
    </source>
</evidence>
<dbReference type="PANTHER" id="PTHR12770">
    <property type="entry name" value="RUS1 FAMILY PROTEIN C16ORF58"/>
    <property type="match status" value="1"/>
</dbReference>
<proteinExistence type="inferred from homology"/>
<dbReference type="InterPro" id="IPR006968">
    <property type="entry name" value="RUS_fam"/>
</dbReference>
<dbReference type="InterPro" id="IPR054549">
    <property type="entry name" value="UVB_sens_RUS_dom"/>
</dbReference>
<evidence type="ECO:0000256" key="6">
    <source>
        <dbReference type="SAM" id="Phobius"/>
    </source>
</evidence>
<comment type="similarity">
    <text evidence="2">Belongs to the RUS1 family.</text>
</comment>
<evidence type="ECO:0000256" key="1">
    <source>
        <dbReference type="ARBA" id="ARBA00004370"/>
    </source>
</evidence>
<feature type="domain" description="Protein root UVB sensitive/RUS" evidence="7">
    <location>
        <begin position="39"/>
        <end position="231"/>
    </location>
</feature>
<reference evidence="9" key="1">
    <citation type="submission" date="2023-11" db="EMBL/GenBank/DDBJ databases">
        <authorList>
            <person name="De Vega J J."/>
            <person name="De Vega J J."/>
        </authorList>
    </citation>
    <scope>NUCLEOTIDE SEQUENCE</scope>
</reference>
<evidence type="ECO:0000256" key="4">
    <source>
        <dbReference type="ARBA" id="ARBA00022989"/>
    </source>
</evidence>
<sequence>MPHANTRFPGGDKCPILWAIFPLRSSCRQDTLRALLQFNVSFAGFGVGNASASATHALLLTVLQDFFGRMTTICGAYLIGPSLTSEAKTFRLLADLLNDIAIVLDTLSPLLKLSVLRVSTLCLSGSLRAMCGLCAGGSKAALTNHFASPTSGSGDVGDLNAKDSSKETVLALLGMLVGSVVVQHLNSAFLTYTVLFTLVGLHLALNYAGVSGVVLRTLNRQRMTIAWELYRANGRTPTPEEVSSLEHIFQRPDHIRGTKCTFGSSLNAVLGGTSIPRSLLDGMGEERYILWSERGAGVSLHICFKEGYTPFDQLRSWAHAVEVVGMTSKDPADDKLIISAHQTMAAAFPAFLDGMREKGWIVADVALQAGQPQALIVAVDFEDRKRR</sequence>
<comment type="subcellular location">
    <subcellularLocation>
        <location evidence="1">Membrane</location>
    </subcellularLocation>
</comment>
<evidence type="ECO:0000256" key="5">
    <source>
        <dbReference type="ARBA" id="ARBA00023136"/>
    </source>
</evidence>
<keyword evidence="10" id="KW-1185">Reference proteome</keyword>
<dbReference type="Proteomes" id="UP001295794">
    <property type="component" value="Unassembled WGS sequence"/>
</dbReference>
<protein>
    <recommendedName>
        <fullName evidence="11">DUF647-domain-containing protein</fullName>
    </recommendedName>
</protein>